<dbReference type="InterPro" id="IPR013517">
    <property type="entry name" value="FG-GAP"/>
</dbReference>
<dbReference type="Pfam" id="PF14252">
    <property type="entry name" value="DUF4347"/>
    <property type="match status" value="1"/>
</dbReference>
<dbReference type="Pfam" id="PF01839">
    <property type="entry name" value="FG-GAP"/>
    <property type="match status" value="1"/>
</dbReference>
<protein>
    <submittedName>
        <fullName evidence="3">FG-GAP-like repeat-containing protein</fullName>
    </submittedName>
</protein>
<keyword evidence="1" id="KW-0732">Signal</keyword>
<dbReference type="PANTHER" id="PTHR46580">
    <property type="entry name" value="SENSOR KINASE-RELATED"/>
    <property type="match status" value="1"/>
</dbReference>
<accession>A0A9E8ZCU2</accession>
<dbReference type="KEGG" id="tsin:OXH18_02610"/>
<dbReference type="Proteomes" id="UP001163152">
    <property type="component" value="Chromosome"/>
</dbReference>
<dbReference type="SUPFAM" id="SSF69318">
    <property type="entry name" value="Integrin alpha N-terminal domain"/>
    <property type="match status" value="3"/>
</dbReference>
<sequence length="900" mass="96442">MRTLASTSLLDSSQSSSIVVVDAALPDYPSLINDLASHHEVIVLHPHQNGITHLARLLADRTVSVLHLFCHGAPGCLFLGNAQLTGNTLDRAAVWVRQWLGQQKAKHRAPSLLLYGCQVGKGAVGAQFVQRLHHVTGANIAAASQVIGAGNWTLDTQVGNVEASVPLSASMQQQYAGQLMPPGPSLIEDPISGLLPQVGYGAVAWRDFDRDGLADFLITGETAEGYVSRLYRNTGNGFVEVNTSLLGVNNSAVAWADYNGDGRLDFIMTGDRGDGLGYISKLYYQTESGFTEDTNITLPGIFRGAVAWADYNNDDRPDLLLTGNSSGGRISKLFRNTGRGLAEDTSIRLPKVSNSAVAWADYNSDGKLDFILTGNTANGPISKLYRNTGSSFIEDPDTTLSGVEHGAIAWGDYTGDGKLDFILTGKSGSSIVTKLYYQTDNGFVEDTSTSLPGVRDSSVSWKDYDGDGRLDLLLTGYDGQAVISKLYRNTGTSFIEDTSVRLARVRHSSVAWGYYNGDSKPDLLLTGFRGGNFFTKLYRNTTPISNAPVTPSDFNRDGNADILWRHSTQTQTRLFTMNGPERIAHAQSLDVATTFRPTVADFNGDGKSDIFWHNPNTGANRLFLMDGSTAYVNTKVLTMPSSFQMTGTGDFNGDGKSDILWQGNDGSNRVFLMNGSTTVSNVKILSTPTSWRVQAIADFNGDNKDDVLWRDSSTGQNRMFLMNGSTVATNAKLLAMDSSHTVAAVADFNGDGKADILWRNASTGENRVFRMDGTTATSTPMLSIGVGFGVAGTGDFSGDGTSDLLWYDETTGTARIFLMVGGSVDASGNAAIASPGAGYRAVIADFNGDGKADILWHHSTSNLTKLYIMNGTQVITDTLLNAPGVGWQPIAPATTLTALG</sequence>
<dbReference type="Pfam" id="PF13517">
    <property type="entry name" value="FG-GAP_3"/>
    <property type="match status" value="6"/>
</dbReference>
<feature type="domain" description="DUF4347" evidence="2">
    <location>
        <begin position="18"/>
        <end position="179"/>
    </location>
</feature>
<evidence type="ECO:0000259" key="2">
    <source>
        <dbReference type="Pfam" id="PF14252"/>
    </source>
</evidence>
<name>A0A9E8ZCU2_9CYAN</name>
<dbReference type="InterPro" id="IPR025592">
    <property type="entry name" value="DUF4347"/>
</dbReference>
<dbReference type="AlphaFoldDB" id="A0A9E8ZCU2"/>
<evidence type="ECO:0000313" key="4">
    <source>
        <dbReference type="Proteomes" id="UP001163152"/>
    </source>
</evidence>
<dbReference type="Gene3D" id="2.40.128.340">
    <property type="match status" value="2"/>
</dbReference>
<gene>
    <name evidence="3" type="ORF">OXH18_02610</name>
</gene>
<dbReference type="Gene3D" id="2.130.10.130">
    <property type="entry name" value="Integrin alpha, N-terminal"/>
    <property type="match status" value="3"/>
</dbReference>
<evidence type="ECO:0000313" key="3">
    <source>
        <dbReference type="EMBL" id="WAL60909.1"/>
    </source>
</evidence>
<reference evidence="3" key="1">
    <citation type="submission" date="2022-12" db="EMBL/GenBank/DDBJ databases">
        <title>Polyphasic identification of a Novel Hot-Spring Cyanobacterium Ocullathermofonsia sinensis gen nov. sp. nov. and Genomic Insights on its Adaptations to the Thermal Habitat.</title>
        <authorList>
            <person name="Daroch M."/>
            <person name="Tang J."/>
            <person name="Jiang Y."/>
        </authorList>
    </citation>
    <scope>NUCLEOTIDE SEQUENCE</scope>
    <source>
        <strain evidence="3">PKUAC-SCTA174</strain>
    </source>
</reference>
<evidence type="ECO:0000256" key="1">
    <source>
        <dbReference type="ARBA" id="ARBA00022729"/>
    </source>
</evidence>
<proteinExistence type="predicted"/>
<organism evidence="3 4">
    <name type="scientific">Thermocoleostomius sinensis A174</name>
    <dbReference type="NCBI Taxonomy" id="2016057"/>
    <lineage>
        <taxon>Bacteria</taxon>
        <taxon>Bacillati</taxon>
        <taxon>Cyanobacteriota</taxon>
        <taxon>Cyanophyceae</taxon>
        <taxon>Oculatellales</taxon>
        <taxon>Oculatellaceae</taxon>
        <taxon>Thermocoleostomius</taxon>
    </lineage>
</organism>
<dbReference type="InterPro" id="IPR028994">
    <property type="entry name" value="Integrin_alpha_N"/>
</dbReference>
<keyword evidence="4" id="KW-1185">Reference proteome</keyword>
<dbReference type="PANTHER" id="PTHR46580:SF2">
    <property type="entry name" value="MAM DOMAIN-CONTAINING PROTEIN"/>
    <property type="match status" value="1"/>
</dbReference>
<dbReference type="RefSeq" id="WP_268610865.1">
    <property type="nucleotide sequence ID" value="NZ_CP113797.1"/>
</dbReference>
<dbReference type="EMBL" id="CP113797">
    <property type="protein sequence ID" value="WAL60909.1"/>
    <property type="molecule type" value="Genomic_DNA"/>
</dbReference>